<dbReference type="Proteomes" id="UP000228859">
    <property type="component" value="Unassembled WGS sequence"/>
</dbReference>
<dbReference type="RefSeq" id="WP_294896558.1">
    <property type="nucleotide sequence ID" value="NZ_DLUI01000136.1"/>
</dbReference>
<accession>A0A2D3WBH1</accession>
<dbReference type="AlphaFoldDB" id="A0A2D3WBH1"/>
<reference evidence="1 2" key="1">
    <citation type="journal article" date="2017" name="Front. Microbiol.">
        <title>Comparative Genomic Analysis of the Class Epsilonproteobacteria and Proposed Reclassification to Epsilonbacteraeota (phyl. nov.).</title>
        <authorList>
            <person name="Waite D.W."/>
            <person name="Vanwonterghem I."/>
            <person name="Rinke C."/>
            <person name="Parks D.H."/>
            <person name="Zhang Y."/>
            <person name="Takai K."/>
            <person name="Sievert S.M."/>
            <person name="Simon J."/>
            <person name="Campbell B.J."/>
            <person name="Hanson T.E."/>
            <person name="Woyke T."/>
            <person name="Klotz M.G."/>
            <person name="Hugenholtz P."/>
        </authorList>
    </citation>
    <scope>NUCLEOTIDE SEQUENCE [LARGE SCALE GENOMIC DNA]</scope>
    <source>
        <strain evidence="1">UBA12443</strain>
    </source>
</reference>
<protein>
    <recommendedName>
        <fullName evidence="3">GGDEF domain-containing protein</fullName>
    </recommendedName>
</protein>
<evidence type="ECO:0008006" key="3">
    <source>
        <dbReference type="Google" id="ProtNLM"/>
    </source>
</evidence>
<evidence type="ECO:0000313" key="2">
    <source>
        <dbReference type="Proteomes" id="UP000228859"/>
    </source>
</evidence>
<evidence type="ECO:0000313" key="1">
    <source>
        <dbReference type="EMBL" id="DAB37768.1"/>
    </source>
</evidence>
<dbReference type="EMBL" id="DLUI01000136">
    <property type="protein sequence ID" value="DAB37768.1"/>
    <property type="molecule type" value="Genomic_DNA"/>
</dbReference>
<gene>
    <name evidence="1" type="ORF">CFH83_09445</name>
</gene>
<comment type="caution">
    <text evidence="1">The sequence shown here is derived from an EMBL/GenBank/DDBJ whole genome shotgun (WGS) entry which is preliminary data.</text>
</comment>
<proteinExistence type="predicted"/>
<name>A0A2D3WBH1_9BACT</name>
<sequence length="150" mass="17765">MINTLNQHRQNFQEQLIAEITEFHYRFIRYHTKYSIALAYISEENGDLSLCSKHLRESDILIFFQKNFCAIIFDNTNEEQGIKAANNILSRVQDLFFAKHFYMTVITASDEYSEFQMVHDVFDLMTYALEHNMDNLVVDTSQVIQHKQLL</sequence>
<organism evidence="1 2">
    <name type="scientific">Sulfuricurvum kujiense</name>
    <dbReference type="NCBI Taxonomy" id="148813"/>
    <lineage>
        <taxon>Bacteria</taxon>
        <taxon>Pseudomonadati</taxon>
        <taxon>Campylobacterota</taxon>
        <taxon>Epsilonproteobacteria</taxon>
        <taxon>Campylobacterales</taxon>
        <taxon>Sulfurimonadaceae</taxon>
        <taxon>Sulfuricurvum</taxon>
    </lineage>
</organism>